<gene>
    <name evidence="1" type="ORF">M1B79_00170</name>
</gene>
<comment type="caution">
    <text evidence="1">The sequence shown here is derived from an EMBL/GenBank/DDBJ whole genome shotgun (WGS) entry which is preliminary data.</text>
</comment>
<evidence type="ECO:0000313" key="1">
    <source>
        <dbReference type="EMBL" id="MCR6503120.1"/>
    </source>
</evidence>
<dbReference type="InterPro" id="IPR032675">
    <property type="entry name" value="LRR_dom_sf"/>
</dbReference>
<reference evidence="1" key="1">
    <citation type="journal article" date="2022" name="Arch. Microbiol.">
        <title>Bacteroides muris sp. nov. isolated from the cecum of wild-derived house mice.</title>
        <authorList>
            <person name="Fokt H."/>
            <person name="Unni R."/>
            <person name="Repnik U."/>
            <person name="Schmitz R.A."/>
            <person name="Bramkamp M."/>
            <person name="Baines J.F."/>
            <person name="Unterweger D."/>
        </authorList>
    </citation>
    <scope>NUCLEOTIDE SEQUENCE</scope>
    <source>
        <strain evidence="1">KH365_2</strain>
    </source>
</reference>
<name>A0A9X2NMT1_9BACE</name>
<reference evidence="1" key="2">
    <citation type="submission" date="2022-04" db="EMBL/GenBank/DDBJ databases">
        <authorList>
            <person name="Fokt H."/>
            <person name="Baines J."/>
        </authorList>
    </citation>
    <scope>NUCLEOTIDE SEQUENCE</scope>
    <source>
        <strain evidence="1">KH365_2</strain>
    </source>
</reference>
<keyword evidence="2" id="KW-1185">Reference proteome</keyword>
<accession>A0A9X2NMT1</accession>
<protein>
    <submittedName>
        <fullName evidence="1">Uncharacterized protein</fullName>
    </submittedName>
</protein>
<dbReference type="Proteomes" id="UP001143192">
    <property type="component" value="Unassembled WGS sequence"/>
</dbReference>
<dbReference type="EMBL" id="JAMZED010000001">
    <property type="protein sequence ID" value="MCR6503120.1"/>
    <property type="molecule type" value="Genomic_DNA"/>
</dbReference>
<proteinExistence type="predicted"/>
<evidence type="ECO:0000313" key="2">
    <source>
        <dbReference type="Proteomes" id="UP001143192"/>
    </source>
</evidence>
<dbReference type="AlphaFoldDB" id="A0A9X2NMT1"/>
<sequence>MEKIIFGTGLKTGGVFWDSKYIKEIHCRSTIPPSIIGFNNEVYNNATLYVPKGCNEAYHTAIMWREFKTIVEE</sequence>
<organism evidence="1 2">
    <name type="scientific">Bacteroides muris</name>
    <name type="common">ex Fokt et al. 2023</name>
    <dbReference type="NCBI Taxonomy" id="2937417"/>
    <lineage>
        <taxon>Bacteria</taxon>
        <taxon>Pseudomonadati</taxon>
        <taxon>Bacteroidota</taxon>
        <taxon>Bacteroidia</taxon>
        <taxon>Bacteroidales</taxon>
        <taxon>Bacteroidaceae</taxon>
        <taxon>Bacteroides</taxon>
    </lineage>
</organism>
<dbReference type="Gene3D" id="3.80.10.10">
    <property type="entry name" value="Ribonuclease Inhibitor"/>
    <property type="match status" value="1"/>
</dbReference>